<dbReference type="SUPFAM" id="SSF49899">
    <property type="entry name" value="Concanavalin A-like lectins/glucanases"/>
    <property type="match status" value="1"/>
</dbReference>
<evidence type="ECO:0000259" key="1">
    <source>
        <dbReference type="Pfam" id="PF08244"/>
    </source>
</evidence>
<proteinExistence type="predicted"/>
<accession>A0ABV5AU77</accession>
<dbReference type="InterPro" id="IPR013189">
    <property type="entry name" value="Glyco_hydro_32_C"/>
</dbReference>
<gene>
    <name evidence="2" type="ORF">ACE41H_13375</name>
</gene>
<evidence type="ECO:0000313" key="2">
    <source>
        <dbReference type="EMBL" id="MFB5267767.1"/>
    </source>
</evidence>
<keyword evidence="3" id="KW-1185">Reference proteome</keyword>
<organism evidence="2 3">
    <name type="scientific">Paenibacillus enshidis</name>
    <dbReference type="NCBI Taxonomy" id="1458439"/>
    <lineage>
        <taxon>Bacteria</taxon>
        <taxon>Bacillati</taxon>
        <taxon>Bacillota</taxon>
        <taxon>Bacilli</taxon>
        <taxon>Bacillales</taxon>
        <taxon>Paenibacillaceae</taxon>
        <taxon>Paenibacillus</taxon>
    </lineage>
</organism>
<dbReference type="InterPro" id="IPR013320">
    <property type="entry name" value="ConA-like_dom_sf"/>
</dbReference>
<name>A0ABV5AU77_9BACL</name>
<dbReference type="PANTHER" id="PTHR43101">
    <property type="entry name" value="BETA-FRUCTOSIDASE"/>
    <property type="match status" value="1"/>
</dbReference>
<dbReference type="Pfam" id="PF08244">
    <property type="entry name" value="Glyco_hydro_32C"/>
    <property type="match status" value="1"/>
</dbReference>
<comment type="caution">
    <text evidence="2">The sequence shown here is derived from an EMBL/GenBank/DDBJ whole genome shotgun (WGS) entry which is preliminary data.</text>
</comment>
<reference evidence="2 3" key="1">
    <citation type="submission" date="2024-09" db="EMBL/GenBank/DDBJ databases">
        <title>Paenibacillus zeirhizospherea sp. nov., isolated from surface of the maize (Zea mays) roots in a horticulture field, Hungary.</title>
        <authorList>
            <person name="Marton D."/>
            <person name="Farkas M."/>
            <person name="Bedics A."/>
            <person name="Toth E."/>
            <person name="Tancsics A."/>
            <person name="Boka K."/>
            <person name="Maroti G."/>
            <person name="Kriszt B."/>
            <person name="Cserhati M."/>
        </authorList>
    </citation>
    <scope>NUCLEOTIDE SEQUENCE [LARGE SCALE GENOMIC DNA]</scope>
    <source>
        <strain evidence="2 3">KCTC 33519</strain>
    </source>
</reference>
<dbReference type="InterPro" id="IPR051214">
    <property type="entry name" value="GH32_Enzymes"/>
</dbReference>
<dbReference type="Proteomes" id="UP001580346">
    <property type="component" value="Unassembled WGS sequence"/>
</dbReference>
<protein>
    <submittedName>
        <fullName evidence="2">GH32 C-terminal domain-containing protein</fullName>
    </submittedName>
</protein>
<dbReference type="EMBL" id="JBHHMI010000010">
    <property type="protein sequence ID" value="MFB5267767.1"/>
    <property type="molecule type" value="Genomic_DNA"/>
</dbReference>
<evidence type="ECO:0000313" key="3">
    <source>
        <dbReference type="Proteomes" id="UP001580346"/>
    </source>
</evidence>
<dbReference type="RefSeq" id="WP_375355860.1">
    <property type="nucleotide sequence ID" value="NZ_JBHHMI010000010.1"/>
</dbReference>
<feature type="domain" description="Glycosyl hydrolase family 32 C-terminal" evidence="1">
    <location>
        <begin position="9"/>
        <end position="137"/>
    </location>
</feature>
<dbReference type="PANTHER" id="PTHR43101:SF1">
    <property type="entry name" value="BETA-FRUCTOSIDASE"/>
    <property type="match status" value="1"/>
</dbReference>
<sequence>MESANQLIRNVKGDMLEIVMEMDPREAQKFGIKVRRSDNGQEETLIYYDKTNGTFNVDRTKSSIDPDVRVDGIQGGYVDLNGENLKLHIFLDRSVIEAFANYKKKLTTRVYVGRYDSLGLQVWADKDVTVKSMEVWEMNALTGQPAAPVDVPKNWDNSVYTDITDLPNHDFATGDLTGWITEGDAFQDVHVTDTQFFWGNIYFNPSQKIPGGYHLWGFNEQAGGDSLTGTLQSQNFILGGNGKINFLVSGGRDIDKLYVALVRASDGKELFKETATNYEEYQRKIWDASNYIGEELYIKVVDQSTGGFGHLNVDDFNVPVQVKK</sequence>
<dbReference type="Gene3D" id="2.60.120.560">
    <property type="entry name" value="Exo-inulinase, domain 1"/>
    <property type="match status" value="1"/>
</dbReference>